<dbReference type="Gene3D" id="1.20.120.520">
    <property type="entry name" value="nmb1532 protein domain like"/>
    <property type="match status" value="1"/>
</dbReference>
<protein>
    <submittedName>
        <fullName evidence="2">Hemerythrin domain-containing protein</fullName>
    </submittedName>
</protein>
<gene>
    <name evidence="2" type="ORF">Q8A64_12410</name>
</gene>
<organism evidence="2 3">
    <name type="scientific">Keguizhuia sedimenti</name>
    <dbReference type="NCBI Taxonomy" id="3064264"/>
    <lineage>
        <taxon>Bacteria</taxon>
        <taxon>Pseudomonadati</taxon>
        <taxon>Pseudomonadota</taxon>
        <taxon>Betaproteobacteria</taxon>
        <taxon>Burkholderiales</taxon>
        <taxon>Oxalobacteraceae</taxon>
        <taxon>Keguizhuia</taxon>
    </lineage>
</organism>
<evidence type="ECO:0000313" key="2">
    <source>
        <dbReference type="EMBL" id="MDQ9171208.1"/>
    </source>
</evidence>
<name>A0ABU1BQC2_9BURK</name>
<evidence type="ECO:0000259" key="1">
    <source>
        <dbReference type="Pfam" id="PF01814"/>
    </source>
</evidence>
<feature type="domain" description="Hemerythrin-like" evidence="1">
    <location>
        <begin position="3"/>
        <end position="126"/>
    </location>
</feature>
<reference evidence="2 3" key="1">
    <citation type="submission" date="2023-08" db="EMBL/GenBank/DDBJ databases">
        <title>Oxalobacteraceae gen .nov., isolated from river sludge outside the plant.</title>
        <authorList>
            <person name="Zhao S.Y."/>
        </authorList>
    </citation>
    <scope>NUCLEOTIDE SEQUENCE [LARGE SCALE GENOMIC DNA]</scope>
    <source>
        <strain evidence="2 3">R-40</strain>
    </source>
</reference>
<dbReference type="InterPro" id="IPR012312">
    <property type="entry name" value="Hemerythrin-like"/>
</dbReference>
<evidence type="ECO:0000313" key="3">
    <source>
        <dbReference type="Proteomes" id="UP001225596"/>
    </source>
</evidence>
<comment type="caution">
    <text evidence="2">The sequence shown here is derived from an EMBL/GenBank/DDBJ whole genome shotgun (WGS) entry which is preliminary data.</text>
</comment>
<dbReference type="PANTHER" id="PTHR39966">
    <property type="entry name" value="BLL2471 PROTEIN-RELATED"/>
    <property type="match status" value="1"/>
</dbReference>
<dbReference type="EMBL" id="JAUYVH010000007">
    <property type="protein sequence ID" value="MDQ9171208.1"/>
    <property type="molecule type" value="Genomic_DNA"/>
</dbReference>
<proteinExistence type="predicted"/>
<keyword evidence="3" id="KW-1185">Reference proteome</keyword>
<dbReference type="Pfam" id="PF01814">
    <property type="entry name" value="Hemerythrin"/>
    <property type="match status" value="1"/>
</dbReference>
<dbReference type="Proteomes" id="UP001225596">
    <property type="component" value="Unassembled WGS sequence"/>
</dbReference>
<accession>A0ABU1BQC2</accession>
<sequence length="148" mass="17147">MKTISEFLTNDHQRCDDLFIAAETAVSTSNWDEARSLFEQFHDATQSHFAMEEEVLFRAFELQTGTNEGPTAVMRREHEQIRGLLSRLSEALEKADKLAYLGYSETLNIMLQQHNLKEESILYQMADRVLHKRAEEVMEAMYHFSSVA</sequence>
<dbReference type="PANTHER" id="PTHR39966:SF3">
    <property type="entry name" value="DUF438 DOMAIN-CONTAINING PROTEIN"/>
    <property type="match status" value="1"/>
</dbReference>
<dbReference type="RefSeq" id="WP_338437143.1">
    <property type="nucleotide sequence ID" value="NZ_JAUYVH010000007.1"/>
</dbReference>